<feature type="domain" description="Hydroxymethylglutaryl-coenzyme A synthase C-terminal" evidence="3">
    <location>
        <begin position="1"/>
        <end position="31"/>
    </location>
</feature>
<dbReference type="Pfam" id="PF08540">
    <property type="entry name" value="HMG_CoA_synt_C"/>
    <property type="match status" value="1"/>
</dbReference>
<proteinExistence type="predicted"/>
<gene>
    <name evidence="4" type="ORF">M9458_021278</name>
</gene>
<dbReference type="InterPro" id="IPR016039">
    <property type="entry name" value="Thiolase-like"/>
</dbReference>
<sequence length="80" mass="8919">NYIPQGSVDELFPGTWYLTRVDEKHRRQYARCSMNDDRPLEAGLVSSSIAAEHIPSPLKKMPRIPTTTAGPEVVISNGDH</sequence>
<dbReference type="Gene3D" id="3.40.47.10">
    <property type="match status" value="1"/>
</dbReference>
<reference evidence="4 5" key="1">
    <citation type="submission" date="2024-05" db="EMBL/GenBank/DDBJ databases">
        <title>Genome sequencing and assembly of Indian major carp, Cirrhinus mrigala (Hamilton, 1822).</title>
        <authorList>
            <person name="Mohindra V."/>
            <person name="Chowdhury L.M."/>
            <person name="Lal K."/>
            <person name="Jena J.K."/>
        </authorList>
    </citation>
    <scope>NUCLEOTIDE SEQUENCE [LARGE SCALE GENOMIC DNA]</scope>
    <source>
        <strain evidence="4">CM1030</strain>
        <tissue evidence="4">Blood</tissue>
    </source>
</reference>
<keyword evidence="5" id="KW-1185">Reference proteome</keyword>
<evidence type="ECO:0000256" key="1">
    <source>
        <dbReference type="ARBA" id="ARBA00022679"/>
    </source>
</evidence>
<dbReference type="PANTHER" id="PTHR43323">
    <property type="entry name" value="3-HYDROXY-3-METHYLGLUTARYL COENZYME A SYNTHASE"/>
    <property type="match status" value="1"/>
</dbReference>
<dbReference type="PANTHER" id="PTHR43323:SF2">
    <property type="entry name" value="HYDROXYMETHYLGLUTARYL-COA SYNTHASE"/>
    <property type="match status" value="1"/>
</dbReference>
<evidence type="ECO:0000259" key="3">
    <source>
        <dbReference type="Pfam" id="PF08540"/>
    </source>
</evidence>
<evidence type="ECO:0000256" key="2">
    <source>
        <dbReference type="SAM" id="MobiDB-lite"/>
    </source>
</evidence>
<organism evidence="4 5">
    <name type="scientific">Cirrhinus mrigala</name>
    <name type="common">Mrigala</name>
    <dbReference type="NCBI Taxonomy" id="683832"/>
    <lineage>
        <taxon>Eukaryota</taxon>
        <taxon>Metazoa</taxon>
        <taxon>Chordata</taxon>
        <taxon>Craniata</taxon>
        <taxon>Vertebrata</taxon>
        <taxon>Euteleostomi</taxon>
        <taxon>Actinopterygii</taxon>
        <taxon>Neopterygii</taxon>
        <taxon>Teleostei</taxon>
        <taxon>Ostariophysi</taxon>
        <taxon>Cypriniformes</taxon>
        <taxon>Cyprinidae</taxon>
        <taxon>Labeoninae</taxon>
        <taxon>Labeonini</taxon>
        <taxon>Cirrhinus</taxon>
    </lineage>
</organism>
<evidence type="ECO:0000313" key="5">
    <source>
        <dbReference type="Proteomes" id="UP001529510"/>
    </source>
</evidence>
<accession>A0ABD0Q6L2</accession>
<protein>
    <recommendedName>
        <fullName evidence="3">Hydroxymethylglutaryl-coenzyme A synthase C-terminal domain-containing protein</fullName>
    </recommendedName>
</protein>
<dbReference type="Proteomes" id="UP001529510">
    <property type="component" value="Unassembled WGS sequence"/>
</dbReference>
<comment type="caution">
    <text evidence="4">The sequence shown here is derived from an EMBL/GenBank/DDBJ whole genome shotgun (WGS) entry which is preliminary data.</text>
</comment>
<feature type="region of interest" description="Disordered" evidence="2">
    <location>
        <begin position="56"/>
        <end position="80"/>
    </location>
</feature>
<dbReference type="GO" id="GO:0016740">
    <property type="term" value="F:transferase activity"/>
    <property type="evidence" value="ECO:0007669"/>
    <property type="project" value="UniProtKB-KW"/>
</dbReference>
<dbReference type="EMBL" id="JAMKFB020000010">
    <property type="protein sequence ID" value="KAL0181903.1"/>
    <property type="molecule type" value="Genomic_DNA"/>
</dbReference>
<keyword evidence="1" id="KW-0808">Transferase</keyword>
<name>A0ABD0Q6L2_CIRMR</name>
<evidence type="ECO:0000313" key="4">
    <source>
        <dbReference type="EMBL" id="KAL0181903.1"/>
    </source>
</evidence>
<dbReference type="AlphaFoldDB" id="A0ABD0Q6L2"/>
<feature type="non-terminal residue" evidence="4">
    <location>
        <position position="1"/>
    </location>
</feature>
<dbReference type="InterPro" id="IPR013746">
    <property type="entry name" value="HMG_CoA_synt_C_dom"/>
</dbReference>